<dbReference type="InterPro" id="IPR016152">
    <property type="entry name" value="PTrfase/Anion_transptr"/>
</dbReference>
<keyword evidence="2" id="KW-1185">Reference proteome</keyword>
<comment type="caution">
    <text evidence="1">The sequence shown here is derived from an EMBL/GenBank/DDBJ whole genome shotgun (WGS) entry which is preliminary data.</text>
</comment>
<dbReference type="PANTHER" id="PTHR47738:SF3">
    <property type="entry name" value="PHOSPHOTRANSFERASE SYSTEM MANNITOL_FRUCTOSE-SPECIFIC IIA DOMAIN CONTAINING PROTEIN"/>
    <property type="match status" value="1"/>
</dbReference>
<reference evidence="1 2" key="1">
    <citation type="submission" date="2017-05" db="EMBL/GenBank/DDBJ databases">
        <title>Vagococcus spp. assemblies.</title>
        <authorList>
            <person name="Gulvik C.A."/>
        </authorList>
    </citation>
    <scope>NUCLEOTIDE SEQUENCE [LARGE SCALE GENOMIC DNA]</scope>
    <source>
        <strain evidence="1 2">NCFB 2497</strain>
    </source>
</reference>
<dbReference type="CDD" id="cd00211">
    <property type="entry name" value="PTS_IIA_fru"/>
    <property type="match status" value="1"/>
</dbReference>
<dbReference type="AlphaFoldDB" id="A0A369ATA2"/>
<dbReference type="Pfam" id="PF00359">
    <property type="entry name" value="PTS_EIIA_2"/>
    <property type="match status" value="1"/>
</dbReference>
<name>A0A369ATA2_9ENTE</name>
<accession>A0A369ATA2</accession>
<evidence type="ECO:0000313" key="1">
    <source>
        <dbReference type="EMBL" id="RSU01100.1"/>
    </source>
</evidence>
<organism evidence="1 2">
    <name type="scientific">Vagococcus fluvialis</name>
    <dbReference type="NCBI Taxonomy" id="2738"/>
    <lineage>
        <taxon>Bacteria</taxon>
        <taxon>Bacillati</taxon>
        <taxon>Bacillota</taxon>
        <taxon>Bacilli</taxon>
        <taxon>Lactobacillales</taxon>
        <taxon>Enterococcaceae</taxon>
        <taxon>Vagococcus</taxon>
    </lineage>
</organism>
<dbReference type="SUPFAM" id="SSF55804">
    <property type="entry name" value="Phoshotransferase/anion transport protein"/>
    <property type="match status" value="1"/>
</dbReference>
<dbReference type="Gene3D" id="3.40.930.10">
    <property type="entry name" value="Mannitol-specific EII, Chain A"/>
    <property type="match status" value="1"/>
</dbReference>
<dbReference type="InterPro" id="IPR002178">
    <property type="entry name" value="PTS_EIIA_type-2_dom"/>
</dbReference>
<dbReference type="Proteomes" id="UP000288197">
    <property type="component" value="Unassembled WGS sequence"/>
</dbReference>
<proteinExistence type="predicted"/>
<dbReference type="RefSeq" id="WP_114289986.1">
    <property type="nucleotide sequence ID" value="NZ_JAFLWN010000010.1"/>
</dbReference>
<dbReference type="OrthoDB" id="370976at2"/>
<sequence length="152" mass="17592">MNRLFEEQLVFINETFESTDSFFETIGQKSIDLDFSKETFIKKLKEREIEFPTGLQLDKYGVAIPHTDPDCINEEFISVVTLEKPVIFRSMANKDDEVEVSVVFILGLKTAKNQLHVLQTLMSVIQNEELMNELMEATDKKELISILEKIEK</sequence>
<gene>
    <name evidence="1" type="ORF">CBF32_09580</name>
</gene>
<dbReference type="PROSITE" id="PS51094">
    <property type="entry name" value="PTS_EIIA_TYPE_2"/>
    <property type="match status" value="1"/>
</dbReference>
<protein>
    <submittedName>
        <fullName evidence="1">Uncharacterized protein</fullName>
    </submittedName>
</protein>
<dbReference type="EMBL" id="NGJX01000009">
    <property type="protein sequence ID" value="RSU01100.1"/>
    <property type="molecule type" value="Genomic_DNA"/>
</dbReference>
<dbReference type="InterPro" id="IPR051541">
    <property type="entry name" value="PTS_SugarTrans_NitroReg"/>
</dbReference>
<dbReference type="PANTHER" id="PTHR47738">
    <property type="entry name" value="PTS SYSTEM FRUCTOSE-LIKE EIIA COMPONENT-RELATED"/>
    <property type="match status" value="1"/>
</dbReference>
<dbReference type="GeneID" id="63146853"/>
<evidence type="ECO:0000313" key="2">
    <source>
        <dbReference type="Proteomes" id="UP000288197"/>
    </source>
</evidence>